<feature type="compositionally biased region" description="Basic residues" evidence="1">
    <location>
        <begin position="1"/>
        <end position="13"/>
    </location>
</feature>
<dbReference type="Gene3D" id="3.90.1530.10">
    <property type="entry name" value="Conserved hypothetical protein from pyrococcus furiosus pfu- 392566-001, ParB domain"/>
    <property type="match status" value="1"/>
</dbReference>
<gene>
    <name evidence="3" type="ORF">S03H2_47811</name>
</gene>
<reference evidence="3" key="1">
    <citation type="journal article" date="2014" name="Front. Microbiol.">
        <title>High frequency of phylogenetically diverse reductive dehalogenase-homologous genes in deep subseafloor sedimentary metagenomes.</title>
        <authorList>
            <person name="Kawai M."/>
            <person name="Futagami T."/>
            <person name="Toyoda A."/>
            <person name="Takaki Y."/>
            <person name="Nishi S."/>
            <person name="Hori S."/>
            <person name="Arai W."/>
            <person name="Tsubouchi T."/>
            <person name="Morono Y."/>
            <person name="Uchiyama I."/>
            <person name="Ito T."/>
            <person name="Fujiyama A."/>
            <person name="Inagaki F."/>
            <person name="Takami H."/>
        </authorList>
    </citation>
    <scope>NUCLEOTIDE SEQUENCE</scope>
    <source>
        <strain evidence="3">Expedition CK06-06</strain>
    </source>
</reference>
<dbReference type="SMART" id="SM00470">
    <property type="entry name" value="ParB"/>
    <property type="match status" value="1"/>
</dbReference>
<dbReference type="InterPro" id="IPR036086">
    <property type="entry name" value="ParB/Sulfiredoxin_sf"/>
</dbReference>
<dbReference type="InterPro" id="IPR003115">
    <property type="entry name" value="ParB_N"/>
</dbReference>
<organism evidence="3">
    <name type="scientific">marine sediment metagenome</name>
    <dbReference type="NCBI Taxonomy" id="412755"/>
    <lineage>
        <taxon>unclassified sequences</taxon>
        <taxon>metagenomes</taxon>
        <taxon>ecological metagenomes</taxon>
    </lineage>
</organism>
<dbReference type="SUPFAM" id="SSF110849">
    <property type="entry name" value="ParB/Sulfiredoxin"/>
    <property type="match status" value="1"/>
</dbReference>
<feature type="region of interest" description="Disordered" evidence="1">
    <location>
        <begin position="1"/>
        <end position="20"/>
    </location>
</feature>
<evidence type="ECO:0000313" key="3">
    <source>
        <dbReference type="EMBL" id="GAH74444.1"/>
    </source>
</evidence>
<dbReference type="EMBL" id="BARU01030099">
    <property type="protein sequence ID" value="GAH74444.1"/>
    <property type="molecule type" value="Genomic_DNA"/>
</dbReference>
<feature type="domain" description="ParB-like N-terminal" evidence="2">
    <location>
        <begin position="35"/>
        <end position="123"/>
    </location>
</feature>
<evidence type="ECO:0000256" key="1">
    <source>
        <dbReference type="SAM" id="MobiDB-lite"/>
    </source>
</evidence>
<dbReference type="Pfam" id="PF02195">
    <property type="entry name" value="ParB_N"/>
    <property type="match status" value="1"/>
</dbReference>
<evidence type="ECO:0000259" key="2">
    <source>
        <dbReference type="SMART" id="SM00470"/>
    </source>
</evidence>
<sequence length="220" mass="24379">MTTKKQQTKKSIKQNRTASARQIAARRRIGCPGVGMFKMKDLEPAGYNPREIDAEALEGLTNSISRFGCVEPIVVNTRGRHNVIVGGNQRFKALQALGVTECLCVTISSSRADEKLLNLTLNNPLIQGDFIKKIEGYIEQLRGELPDNKDFLNLRIADLQNELGRFPGKKGMVPDDDIPRIPKKATTRPGDLWLLGNHRLLCGDSTKDHMVSRLMAGSKA</sequence>
<protein>
    <recommendedName>
        <fullName evidence="2">ParB-like N-terminal domain-containing protein</fullName>
    </recommendedName>
</protein>
<accession>X1J7W4</accession>
<dbReference type="AlphaFoldDB" id="X1J7W4"/>
<comment type="caution">
    <text evidence="3">The sequence shown here is derived from an EMBL/GenBank/DDBJ whole genome shotgun (WGS) entry which is preliminary data.</text>
</comment>
<feature type="non-terminal residue" evidence="3">
    <location>
        <position position="220"/>
    </location>
</feature>
<name>X1J7W4_9ZZZZ</name>
<proteinExistence type="predicted"/>